<dbReference type="Proteomes" id="UP000070457">
    <property type="component" value="Unassembled WGS sequence"/>
</dbReference>
<feature type="domain" description="Tr-type G" evidence="2">
    <location>
        <begin position="4"/>
        <end position="204"/>
    </location>
</feature>
<dbReference type="STRING" id="1617426.TR69_WS6001001326"/>
<dbReference type="InterPro" id="IPR005225">
    <property type="entry name" value="Small_GTP-bd"/>
</dbReference>
<dbReference type="PROSITE" id="PS51722">
    <property type="entry name" value="G_TR_2"/>
    <property type="match status" value="1"/>
</dbReference>
<dbReference type="InterPro" id="IPR047041">
    <property type="entry name" value="BipA_GTP-bd_dom"/>
</dbReference>
<protein>
    <submittedName>
        <fullName evidence="3">GTP-binding protein TypA/BipA</fullName>
    </submittedName>
</protein>
<evidence type="ECO:0000256" key="1">
    <source>
        <dbReference type="ARBA" id="ARBA00023134"/>
    </source>
</evidence>
<dbReference type="Pfam" id="PF21018">
    <property type="entry name" value="BipA_C"/>
    <property type="match status" value="1"/>
</dbReference>
<dbReference type="PANTHER" id="PTHR42908">
    <property type="entry name" value="TRANSLATION ELONGATION FACTOR-RELATED"/>
    <property type="match status" value="1"/>
</dbReference>
<organism evidence="3 4">
    <name type="scientific">candidate division WS6 bacterium OLB20</name>
    <dbReference type="NCBI Taxonomy" id="1617426"/>
    <lineage>
        <taxon>Bacteria</taxon>
        <taxon>Candidatus Dojkabacteria</taxon>
    </lineage>
</organism>
<dbReference type="InterPro" id="IPR027417">
    <property type="entry name" value="P-loop_NTPase"/>
</dbReference>
<dbReference type="SUPFAM" id="SSF52540">
    <property type="entry name" value="P-loop containing nucleoside triphosphate hydrolases"/>
    <property type="match status" value="1"/>
</dbReference>
<dbReference type="Gene3D" id="2.40.30.10">
    <property type="entry name" value="Translation factors"/>
    <property type="match status" value="1"/>
</dbReference>
<dbReference type="Gene3D" id="2.40.50.250">
    <property type="entry name" value="bipa protein"/>
    <property type="match status" value="1"/>
</dbReference>
<name>A0A136LWK4_9BACT</name>
<dbReference type="InterPro" id="IPR042116">
    <property type="entry name" value="TypA/BipA_C"/>
</dbReference>
<gene>
    <name evidence="3" type="primary">typA</name>
    <name evidence="3" type="ORF">TR69_WS6001001326</name>
</gene>
<dbReference type="SUPFAM" id="SSF50447">
    <property type="entry name" value="Translation proteins"/>
    <property type="match status" value="1"/>
</dbReference>
<accession>A0A136LWK4</accession>
<dbReference type="FunFam" id="3.40.50.300:FF:000055">
    <property type="entry name" value="GTP-binding protein TypA"/>
    <property type="match status" value="1"/>
</dbReference>
<dbReference type="CDD" id="cd03691">
    <property type="entry name" value="BipA_TypA_II"/>
    <property type="match status" value="1"/>
</dbReference>
<dbReference type="Pfam" id="PF00009">
    <property type="entry name" value="GTP_EFTU"/>
    <property type="match status" value="1"/>
</dbReference>
<keyword evidence="1" id="KW-0547">Nucleotide-binding</keyword>
<keyword evidence="1" id="KW-0342">GTP-binding</keyword>
<dbReference type="GO" id="GO:0005525">
    <property type="term" value="F:GTP binding"/>
    <property type="evidence" value="ECO:0007669"/>
    <property type="project" value="UniProtKB-KW"/>
</dbReference>
<dbReference type="InterPro" id="IPR048876">
    <property type="entry name" value="BipA_C"/>
</dbReference>
<dbReference type="Gene3D" id="3.40.50.300">
    <property type="entry name" value="P-loop containing nucleotide triphosphate hydrolases"/>
    <property type="match status" value="1"/>
</dbReference>
<dbReference type="InterPro" id="IPR031157">
    <property type="entry name" value="G_TR_CS"/>
</dbReference>
<dbReference type="InterPro" id="IPR000640">
    <property type="entry name" value="EFG_V-like"/>
</dbReference>
<dbReference type="AlphaFoldDB" id="A0A136LWK4"/>
<dbReference type="PANTHER" id="PTHR42908:SF8">
    <property type="entry name" value="TR-TYPE G DOMAIN-CONTAINING PROTEIN"/>
    <property type="match status" value="1"/>
</dbReference>
<proteinExistence type="predicted"/>
<comment type="caution">
    <text evidence="3">The sequence shown here is derived from an EMBL/GenBank/DDBJ whole genome shotgun (WGS) entry which is preliminary data.</text>
</comment>
<dbReference type="Gene3D" id="3.30.70.240">
    <property type="match status" value="1"/>
</dbReference>
<dbReference type="Gene3D" id="3.30.70.870">
    <property type="entry name" value="Elongation Factor G (Translational Gtpase), domain 3"/>
    <property type="match status" value="1"/>
</dbReference>
<evidence type="ECO:0000259" key="2">
    <source>
        <dbReference type="PROSITE" id="PS51722"/>
    </source>
</evidence>
<dbReference type="Pfam" id="PF00679">
    <property type="entry name" value="EFG_C"/>
    <property type="match status" value="1"/>
</dbReference>
<dbReference type="EMBL" id="JYNZ01000005">
    <property type="protein sequence ID" value="KXK26033.1"/>
    <property type="molecule type" value="Genomic_DNA"/>
</dbReference>
<dbReference type="InterPro" id="IPR047042">
    <property type="entry name" value="BipA_II"/>
</dbReference>
<dbReference type="GO" id="GO:1990904">
    <property type="term" value="C:ribonucleoprotein complex"/>
    <property type="evidence" value="ECO:0007669"/>
    <property type="project" value="TreeGrafter"/>
</dbReference>
<dbReference type="NCBIfam" id="TIGR00231">
    <property type="entry name" value="small_GTP"/>
    <property type="match status" value="1"/>
</dbReference>
<dbReference type="SUPFAM" id="SSF54980">
    <property type="entry name" value="EF-G C-terminal domain-like"/>
    <property type="match status" value="2"/>
</dbReference>
<dbReference type="GO" id="GO:0005829">
    <property type="term" value="C:cytosol"/>
    <property type="evidence" value="ECO:0007669"/>
    <property type="project" value="TreeGrafter"/>
</dbReference>
<dbReference type="PATRIC" id="fig|1617426.3.peg.1309"/>
<dbReference type="InterPro" id="IPR035647">
    <property type="entry name" value="EFG_III/V"/>
</dbReference>
<evidence type="ECO:0000313" key="3">
    <source>
        <dbReference type="EMBL" id="KXK26033.1"/>
    </source>
</evidence>
<sequence length="624" mass="69862">MNKENIRNIAIIAHVDHGKTTLVDAFLKQSNIFRDNQEEMNMEMILDTGELEREKGITIKAKNISIEYNGHRINVIDTPGHADFGGEVERTLNMAEGCLLIVDGAEGPMPQTRFVLKKALELNLKPIVVINKIDKPATDIARTLDKLQDLFLNLATTEDQLEFPVFYAIGRDGKVWQEMPADISAEADIRPLLDKILSYVPGPEGDENGPLQMQVTTLEFDAHTGRALVGKIRRGTVKAGDDIVVALPAENGHDIDAKGTVKQVLVKQGLQFVPSDSASVGEIVALVGVDSKAIGATVCARDNIEPLPVIKISDPSVRIKIEANTSPFLGREGEFVTVKQLQARLEREADTNISLQIEKNDDGSFYVAGRGDLQLAILLEELRREGFEFQVRRPEVILKTIDGVKHEPLEELYVEVPEEYSGAVLNEVSVRKGQLQNMDTENGQAKMEFTILTSRLLGLRHKLLTDTKGNLVMNNYLLEYVPQEKHEDFFRRGALISSDTGPASAYALNTIQERGELFIFPATDVYEGMIIGINKYEQDLEVNPTKERQKSGVRRNQAEITQVQLKGVKELTFEFALVFLGKDELLEVTPKSLRLRKRYLKKHERDWSQRKNLTDMAKQQLGLS</sequence>
<dbReference type="GO" id="GO:0003924">
    <property type="term" value="F:GTPase activity"/>
    <property type="evidence" value="ECO:0007669"/>
    <property type="project" value="InterPro"/>
</dbReference>
<evidence type="ECO:0000313" key="4">
    <source>
        <dbReference type="Proteomes" id="UP000070457"/>
    </source>
</evidence>
<dbReference type="InterPro" id="IPR000795">
    <property type="entry name" value="T_Tr_GTP-bd_dom"/>
</dbReference>
<dbReference type="PRINTS" id="PR00315">
    <property type="entry name" value="ELONGATNFCT"/>
</dbReference>
<dbReference type="PROSITE" id="PS00301">
    <property type="entry name" value="G_TR_1"/>
    <property type="match status" value="1"/>
</dbReference>
<dbReference type="InterPro" id="IPR009000">
    <property type="entry name" value="Transl_B-barrel_sf"/>
</dbReference>
<reference evidence="3 4" key="1">
    <citation type="submission" date="2015-02" db="EMBL/GenBank/DDBJ databases">
        <title>Improved understanding of the partial-nitritation anammox process through 23 genomes representing the majority of the microbial community.</title>
        <authorList>
            <person name="Speth D.R."/>
            <person name="In T Zandt M."/>
            <person name="Guerrero Cruz S."/>
            <person name="Jetten M.S."/>
            <person name="Dutilh B.E."/>
        </authorList>
    </citation>
    <scope>NUCLEOTIDE SEQUENCE [LARGE SCALE GENOMIC DNA]</scope>
    <source>
        <strain evidence="3">OLB20</strain>
    </source>
</reference>
<dbReference type="CDD" id="cd01891">
    <property type="entry name" value="TypA_BipA"/>
    <property type="match status" value="1"/>
</dbReference>